<organism evidence="2 3">
    <name type="scientific">Roseomonas gilardii</name>
    <dbReference type="NCBI Taxonomy" id="257708"/>
    <lineage>
        <taxon>Bacteria</taxon>
        <taxon>Pseudomonadati</taxon>
        <taxon>Pseudomonadota</taxon>
        <taxon>Alphaproteobacteria</taxon>
        <taxon>Acetobacterales</taxon>
        <taxon>Roseomonadaceae</taxon>
        <taxon>Roseomonas</taxon>
    </lineage>
</organism>
<name>A0A1L7AEA7_9PROT</name>
<accession>A0A1L7AEA7</accession>
<evidence type="ECO:0000256" key="1">
    <source>
        <dbReference type="SAM" id="MobiDB-lite"/>
    </source>
</evidence>
<gene>
    <name evidence="2" type="ORF">RGI145_08595</name>
</gene>
<evidence type="ECO:0000313" key="3">
    <source>
        <dbReference type="Proteomes" id="UP000185494"/>
    </source>
</evidence>
<sequence length="330" mass="34993">MDEAADNPLGLTVITTRGPRLAKTYDAATGEWTAYDKARTVNLREVVMDGLPKLAALLQRLSGQPRRAIVRGAIADPARVEGVRRLLHPDTRTGEAATLRDACRAWVALDLDGLPAPAGLDPSDLEACGVAARAALPRAFHGAACVVNATAGHGVKPGLRLRLWFLLDRPLTGAEAKRWLAGRGGLDVSTLNPAQVIYTAAPVFQGMRDPLPCRVALLGGHERVQPPPPEALLAPRPRPEPRLLPKGRVGDALAEMQRREAARRIITAPEGRRHAAAVGAAAGLAGLVRHGRLTEAEATRDIEEALSRATGRQGEGARIMSWALRSGAGA</sequence>
<dbReference type="RefSeq" id="WP_075798039.1">
    <property type="nucleotide sequence ID" value="NZ_CP015583.1"/>
</dbReference>
<proteinExistence type="predicted"/>
<dbReference type="Proteomes" id="UP000185494">
    <property type="component" value="Chromosome 1"/>
</dbReference>
<feature type="region of interest" description="Disordered" evidence="1">
    <location>
        <begin position="224"/>
        <end position="246"/>
    </location>
</feature>
<dbReference type="EMBL" id="CP015583">
    <property type="protein sequence ID" value="APT57145.1"/>
    <property type="molecule type" value="Genomic_DNA"/>
</dbReference>
<evidence type="ECO:0000313" key="2">
    <source>
        <dbReference type="EMBL" id="APT57145.1"/>
    </source>
</evidence>
<dbReference type="KEGG" id="rgi:RGI145_08595"/>
<protein>
    <submittedName>
        <fullName evidence="2">Uncharacterized protein</fullName>
    </submittedName>
</protein>
<dbReference type="AlphaFoldDB" id="A0A1L7AEA7"/>
<reference evidence="2 3" key="1">
    <citation type="submission" date="2016-05" db="EMBL/GenBank/DDBJ databases">
        <title>Complete Genome and Methylome Analysis of Psychrotrophic Bacterial Isolates from Antarctic Lake Untersee.</title>
        <authorList>
            <person name="Fomenkov A."/>
            <person name="Akimov V.N."/>
            <person name="Vasilyeva L.V."/>
            <person name="Andersen D."/>
            <person name="Vincze T."/>
            <person name="Roberts R.J."/>
        </authorList>
    </citation>
    <scope>NUCLEOTIDE SEQUENCE [LARGE SCALE GENOMIC DNA]</scope>
    <source>
        <strain evidence="2 3">U14-5</strain>
    </source>
</reference>